<protein>
    <recommendedName>
        <fullName evidence="9">Rhodopsin domain-containing protein</fullName>
    </recommendedName>
</protein>
<evidence type="ECO:0000259" key="9">
    <source>
        <dbReference type="Pfam" id="PF20684"/>
    </source>
</evidence>
<dbReference type="Proteomes" id="UP000319257">
    <property type="component" value="Unassembled WGS sequence"/>
</dbReference>
<dbReference type="PROSITE" id="PS50330">
    <property type="entry name" value="UIM"/>
    <property type="match status" value="1"/>
</dbReference>
<evidence type="ECO:0000256" key="6">
    <source>
        <dbReference type="SAM" id="Coils"/>
    </source>
</evidence>
<feature type="transmembrane region" description="Helical" evidence="8">
    <location>
        <begin position="189"/>
        <end position="208"/>
    </location>
</feature>
<feature type="transmembrane region" description="Helical" evidence="8">
    <location>
        <begin position="159"/>
        <end position="177"/>
    </location>
</feature>
<keyword evidence="6" id="KW-0175">Coiled coil</keyword>
<dbReference type="GO" id="GO:0016020">
    <property type="term" value="C:membrane"/>
    <property type="evidence" value="ECO:0007669"/>
    <property type="project" value="UniProtKB-SubCell"/>
</dbReference>
<dbReference type="AlphaFoldDB" id="A0A507B3T8"/>
<keyword evidence="11" id="KW-1185">Reference proteome</keyword>
<feature type="region of interest" description="Disordered" evidence="7">
    <location>
        <begin position="278"/>
        <end position="307"/>
    </location>
</feature>
<dbReference type="Pfam" id="PF20684">
    <property type="entry name" value="Fung_rhodopsin"/>
    <property type="match status" value="1"/>
</dbReference>
<proteinExistence type="inferred from homology"/>
<evidence type="ECO:0000256" key="2">
    <source>
        <dbReference type="ARBA" id="ARBA00022692"/>
    </source>
</evidence>
<evidence type="ECO:0000256" key="5">
    <source>
        <dbReference type="ARBA" id="ARBA00038359"/>
    </source>
</evidence>
<dbReference type="OrthoDB" id="61113at2759"/>
<feature type="domain" description="Rhodopsin" evidence="9">
    <location>
        <begin position="31"/>
        <end position="254"/>
    </location>
</feature>
<feature type="coiled-coil region" evidence="6">
    <location>
        <begin position="469"/>
        <end position="507"/>
    </location>
</feature>
<evidence type="ECO:0000313" key="10">
    <source>
        <dbReference type="EMBL" id="TPX11711.1"/>
    </source>
</evidence>
<dbReference type="InterPro" id="IPR052337">
    <property type="entry name" value="SAT4-like"/>
</dbReference>
<evidence type="ECO:0000313" key="11">
    <source>
        <dbReference type="Proteomes" id="UP000319257"/>
    </source>
</evidence>
<feature type="transmembrane region" description="Helical" evidence="8">
    <location>
        <begin position="61"/>
        <end position="86"/>
    </location>
</feature>
<evidence type="ECO:0000256" key="8">
    <source>
        <dbReference type="SAM" id="Phobius"/>
    </source>
</evidence>
<comment type="similarity">
    <text evidence="5">Belongs to the SAT4 family.</text>
</comment>
<evidence type="ECO:0000256" key="3">
    <source>
        <dbReference type="ARBA" id="ARBA00022989"/>
    </source>
</evidence>
<keyword evidence="3 8" id="KW-1133">Transmembrane helix</keyword>
<evidence type="ECO:0000256" key="4">
    <source>
        <dbReference type="ARBA" id="ARBA00023136"/>
    </source>
</evidence>
<dbReference type="EMBL" id="SKBQ01000047">
    <property type="protein sequence ID" value="TPX11711.1"/>
    <property type="molecule type" value="Genomic_DNA"/>
</dbReference>
<keyword evidence="4 8" id="KW-0472">Membrane</keyword>
<comment type="caution">
    <text evidence="10">The sequence shown here is derived from an EMBL/GenBank/DDBJ whole genome shotgun (WGS) entry which is preliminary data.</text>
</comment>
<reference evidence="10 11" key="1">
    <citation type="submission" date="2019-06" db="EMBL/GenBank/DDBJ databases">
        <title>Draft genome sequence of the filamentous fungus Phialemoniopsis curvata isolated from diesel fuel.</title>
        <authorList>
            <person name="Varaljay V.A."/>
            <person name="Lyon W.J."/>
            <person name="Crouch A.L."/>
            <person name="Drake C.E."/>
            <person name="Hollomon J.M."/>
            <person name="Nadeau L.J."/>
            <person name="Nunn H.S."/>
            <person name="Stevenson B.S."/>
            <person name="Bojanowski C.L."/>
            <person name="Crookes-Goodson W.J."/>
        </authorList>
    </citation>
    <scope>NUCLEOTIDE SEQUENCE [LARGE SCALE GENOMIC DNA]</scope>
    <source>
        <strain evidence="10 11">D216</strain>
    </source>
</reference>
<accession>A0A507B3T8</accession>
<dbReference type="RefSeq" id="XP_030993422.1">
    <property type="nucleotide sequence ID" value="XM_031142462.1"/>
</dbReference>
<dbReference type="GeneID" id="41975137"/>
<comment type="subcellular location">
    <subcellularLocation>
        <location evidence="1">Membrane</location>
        <topology evidence="1">Multi-pass membrane protein</topology>
    </subcellularLocation>
</comment>
<evidence type="ECO:0000256" key="7">
    <source>
        <dbReference type="SAM" id="MobiDB-lite"/>
    </source>
</evidence>
<evidence type="ECO:0000256" key="1">
    <source>
        <dbReference type="ARBA" id="ARBA00004141"/>
    </source>
</evidence>
<gene>
    <name evidence="10" type="ORF">E0L32_007690</name>
</gene>
<keyword evidence="2 8" id="KW-0812">Transmembrane</keyword>
<dbReference type="InterPro" id="IPR049326">
    <property type="entry name" value="Rhodopsin_dom_fungi"/>
</dbReference>
<dbReference type="InterPro" id="IPR003903">
    <property type="entry name" value="UIM_dom"/>
</dbReference>
<feature type="transmembrane region" description="Helical" evidence="8">
    <location>
        <begin position="98"/>
        <end position="122"/>
    </location>
</feature>
<dbReference type="PANTHER" id="PTHR33048:SF47">
    <property type="entry name" value="INTEGRAL MEMBRANE PROTEIN-RELATED"/>
    <property type="match status" value="1"/>
</dbReference>
<name>A0A507B3T8_9PEZI</name>
<dbReference type="PANTHER" id="PTHR33048">
    <property type="entry name" value="PTH11-LIKE INTEGRAL MEMBRANE PROTEIN (AFU_ORTHOLOGUE AFUA_5G11245)"/>
    <property type="match status" value="1"/>
</dbReference>
<sequence>MSGEADTVHSFLQSSALALYALVSLLETLECFSLVLTRDSAATNYGMGKHFALLHPETARAYIIVFYVGSAAYITCTALIKLSLLFQYLRVYNRGTTMYRLCVGLLIFTALWGTAYTFMAWFPCFPIKDLWLAPPGAKCYAFGSPNPHIFAATYESHTGVNMVLDVLVLAAPVPMYFDKHTPQKTRRGLLALLFMGCLVNVFSVWRLATIVEHKAATYPVRDPTWYGPISILLAILEVDAASICASVPVFWPRISSHFGRIFVTQEIDITHEDRYELTTTPSEGLGPVDGTHSRTGSDTELSTGIAGTKSKEMHYKDGFVISLVDPLRQATSGNEDLGAWEGMRPREAMEAQQDLDAQEEADIQAALELSRIDMEERADPDEVDALPSYSSAPGPEDILLRHLLDSAAGDAPQTSGHDNDESLPPSYENLTLDDYTAARHRLVESWQTWCRVKRDEYTQNFVIWQESKNMQAYGEHQRWKSEVERYKRELEEERQDYYLERAKQLEARFRARLPKEEMLPWDMER</sequence>
<dbReference type="InParanoid" id="A0A507B3T8"/>
<organism evidence="10 11">
    <name type="scientific">Thyridium curvatum</name>
    <dbReference type="NCBI Taxonomy" id="1093900"/>
    <lineage>
        <taxon>Eukaryota</taxon>
        <taxon>Fungi</taxon>
        <taxon>Dikarya</taxon>
        <taxon>Ascomycota</taxon>
        <taxon>Pezizomycotina</taxon>
        <taxon>Sordariomycetes</taxon>
        <taxon>Sordariomycetidae</taxon>
        <taxon>Thyridiales</taxon>
        <taxon>Thyridiaceae</taxon>
        <taxon>Thyridium</taxon>
    </lineage>
</organism>